<keyword evidence="3" id="KW-1185">Reference proteome</keyword>
<evidence type="ECO:0000313" key="3">
    <source>
        <dbReference type="Proteomes" id="UP000823399"/>
    </source>
</evidence>
<comment type="caution">
    <text evidence="2">The sequence shown here is derived from an EMBL/GenBank/DDBJ whole genome shotgun (WGS) entry which is preliminary data.</text>
</comment>
<keyword evidence="1" id="KW-1133">Transmembrane helix</keyword>
<sequence>MNKTSQFHDRIRPWDPGACTVVNYTVALTLPLLVHNEKNDICGAQIFLNMNMLPVLHRMRCMECYMRSSQHLTVVQSIFVSAAPFIVAVILMILFHIHRSGFMSLMHTTVLKSETVADQTLCNETQRKHNGRK</sequence>
<keyword evidence="1" id="KW-0812">Transmembrane</keyword>
<dbReference type="AlphaFoldDB" id="A0A9P7F9K5"/>
<dbReference type="RefSeq" id="XP_041293524.1">
    <property type="nucleotide sequence ID" value="XM_041440484.1"/>
</dbReference>
<keyword evidence="1" id="KW-0472">Membrane</keyword>
<dbReference type="GeneID" id="64702743"/>
<reference evidence="2" key="1">
    <citation type="journal article" date="2020" name="New Phytol.">
        <title>Comparative genomics reveals dynamic genome evolution in host specialist ectomycorrhizal fungi.</title>
        <authorList>
            <person name="Lofgren L.A."/>
            <person name="Nguyen N.H."/>
            <person name="Vilgalys R."/>
            <person name="Ruytinx J."/>
            <person name="Liao H.L."/>
            <person name="Branco S."/>
            <person name="Kuo A."/>
            <person name="LaButti K."/>
            <person name="Lipzen A."/>
            <person name="Andreopoulos W."/>
            <person name="Pangilinan J."/>
            <person name="Riley R."/>
            <person name="Hundley H."/>
            <person name="Na H."/>
            <person name="Barry K."/>
            <person name="Grigoriev I.V."/>
            <person name="Stajich J.E."/>
            <person name="Kennedy P.G."/>
        </authorList>
    </citation>
    <scope>NUCLEOTIDE SEQUENCE</scope>
    <source>
        <strain evidence="2">FC423</strain>
    </source>
</reference>
<evidence type="ECO:0000313" key="2">
    <source>
        <dbReference type="EMBL" id="KAG2109579.1"/>
    </source>
</evidence>
<dbReference type="OrthoDB" id="10459407at2759"/>
<evidence type="ECO:0000256" key="1">
    <source>
        <dbReference type="SAM" id="Phobius"/>
    </source>
</evidence>
<dbReference type="Proteomes" id="UP000823399">
    <property type="component" value="Unassembled WGS sequence"/>
</dbReference>
<organism evidence="2 3">
    <name type="scientific">Suillus discolor</name>
    <dbReference type="NCBI Taxonomy" id="1912936"/>
    <lineage>
        <taxon>Eukaryota</taxon>
        <taxon>Fungi</taxon>
        <taxon>Dikarya</taxon>
        <taxon>Basidiomycota</taxon>
        <taxon>Agaricomycotina</taxon>
        <taxon>Agaricomycetes</taxon>
        <taxon>Agaricomycetidae</taxon>
        <taxon>Boletales</taxon>
        <taxon>Suillineae</taxon>
        <taxon>Suillaceae</taxon>
        <taxon>Suillus</taxon>
    </lineage>
</organism>
<dbReference type="EMBL" id="JABBWM010000023">
    <property type="protein sequence ID" value="KAG2109579.1"/>
    <property type="molecule type" value="Genomic_DNA"/>
</dbReference>
<feature type="transmembrane region" description="Helical" evidence="1">
    <location>
        <begin position="75"/>
        <end position="97"/>
    </location>
</feature>
<accession>A0A9P7F9K5</accession>
<protein>
    <submittedName>
        <fullName evidence="2">Uncharacterized protein</fullName>
    </submittedName>
</protein>
<name>A0A9P7F9K5_9AGAM</name>
<gene>
    <name evidence="2" type="ORF">F5147DRAFT_760564</name>
</gene>
<proteinExistence type="predicted"/>